<comment type="caution">
    <text evidence="1">The sequence shown here is derived from an EMBL/GenBank/DDBJ whole genome shotgun (WGS) entry which is preliminary data.</text>
</comment>
<keyword evidence="2" id="KW-1185">Reference proteome</keyword>
<reference evidence="1 2" key="1">
    <citation type="submission" date="2022-12" db="EMBL/GenBank/DDBJ databases">
        <title>Chitinophagaceae gen. sp. nov., a new member of the family Chitinophagaceae, isolated from soil in a chemical factory.</title>
        <authorList>
            <person name="Ke Z."/>
        </authorList>
    </citation>
    <scope>NUCLEOTIDE SEQUENCE [LARGE SCALE GENOMIC DNA]</scope>
    <source>
        <strain evidence="1 2">LY-5</strain>
    </source>
</reference>
<sequence length="127" mass="14592">MKYIFYSLLIALTSCKTANNFYQGKVTDQNNQPLEDVIVIEEDRAENQTKTDKTGYFKLNRNPDWIGRLVFIKEGYTTDTIPAVSRQAGESIAYNFIQKDTTIVRLIPLNNTAYSKFNAVKNHLTME</sequence>
<dbReference type="SUPFAM" id="SSF49464">
    <property type="entry name" value="Carboxypeptidase regulatory domain-like"/>
    <property type="match status" value="1"/>
</dbReference>
<dbReference type="Proteomes" id="UP001210231">
    <property type="component" value="Unassembled WGS sequence"/>
</dbReference>
<dbReference type="EMBL" id="JAQGEF010000001">
    <property type="protein sequence ID" value="MDA3613402.1"/>
    <property type="molecule type" value="Genomic_DNA"/>
</dbReference>
<protein>
    <submittedName>
        <fullName evidence="1">Carboxypeptidase-like regulatory domain-containing protein</fullName>
    </submittedName>
</protein>
<dbReference type="InterPro" id="IPR008969">
    <property type="entry name" value="CarboxyPept-like_regulatory"/>
</dbReference>
<name>A0ABT4UEX6_9BACT</name>
<dbReference type="Pfam" id="PF13715">
    <property type="entry name" value="CarbopepD_reg_2"/>
    <property type="match status" value="1"/>
</dbReference>
<dbReference type="RefSeq" id="WP_407029733.1">
    <property type="nucleotide sequence ID" value="NZ_JAQGEF010000001.1"/>
</dbReference>
<gene>
    <name evidence="1" type="ORF">O3P16_01170</name>
</gene>
<evidence type="ECO:0000313" key="2">
    <source>
        <dbReference type="Proteomes" id="UP001210231"/>
    </source>
</evidence>
<evidence type="ECO:0000313" key="1">
    <source>
        <dbReference type="EMBL" id="MDA3613402.1"/>
    </source>
</evidence>
<dbReference type="PROSITE" id="PS51257">
    <property type="entry name" value="PROKAR_LIPOPROTEIN"/>
    <property type="match status" value="1"/>
</dbReference>
<organism evidence="1 2">
    <name type="scientific">Polluticaenibacter yanchengensis</name>
    <dbReference type="NCBI Taxonomy" id="3014562"/>
    <lineage>
        <taxon>Bacteria</taxon>
        <taxon>Pseudomonadati</taxon>
        <taxon>Bacteroidota</taxon>
        <taxon>Chitinophagia</taxon>
        <taxon>Chitinophagales</taxon>
        <taxon>Chitinophagaceae</taxon>
        <taxon>Polluticaenibacter</taxon>
    </lineage>
</organism>
<accession>A0ABT4UEX6</accession>
<proteinExistence type="predicted"/>
<dbReference type="Gene3D" id="2.60.40.1120">
    <property type="entry name" value="Carboxypeptidase-like, regulatory domain"/>
    <property type="match status" value="1"/>
</dbReference>